<evidence type="ECO:0000256" key="7">
    <source>
        <dbReference type="ARBA" id="ARBA00023136"/>
    </source>
</evidence>
<evidence type="ECO:0000313" key="9">
    <source>
        <dbReference type="EMBL" id="GAA2120475.1"/>
    </source>
</evidence>
<name>A0ABN2Y303_9MICC</name>
<organism evidence="9 10">
    <name type="scientific">Kocuria atrinae</name>
    <dbReference type="NCBI Taxonomy" id="592377"/>
    <lineage>
        <taxon>Bacteria</taxon>
        <taxon>Bacillati</taxon>
        <taxon>Actinomycetota</taxon>
        <taxon>Actinomycetes</taxon>
        <taxon>Micrococcales</taxon>
        <taxon>Micrococcaceae</taxon>
        <taxon>Kocuria</taxon>
    </lineage>
</organism>
<keyword evidence="7 8" id="KW-0472">Membrane</keyword>
<protein>
    <submittedName>
        <fullName evidence="9">Succinate dehydrogenase cytochrome b subunit</fullName>
    </submittedName>
</protein>
<comment type="caution">
    <text evidence="9">The sequence shown here is derived from an EMBL/GenBank/DDBJ whole genome shotgun (WGS) entry which is preliminary data.</text>
</comment>
<gene>
    <name evidence="9" type="ORF">GCM10009824_22210</name>
</gene>
<keyword evidence="10" id="KW-1185">Reference proteome</keyword>
<evidence type="ECO:0000256" key="5">
    <source>
        <dbReference type="ARBA" id="ARBA00022989"/>
    </source>
</evidence>
<dbReference type="Pfam" id="PF01127">
    <property type="entry name" value="Sdh_cyt"/>
    <property type="match status" value="1"/>
</dbReference>
<proteinExistence type="predicted"/>
<sequence>MAAKYIMAITGLIFSAYVLVHMIGNLKVYQGPEAFNSYAHWLRNAFYPVLPYEGLLWILRVVLLVSVIAHIVCALILKSRARRARGGARAPSIRRRRGLGLSVFAGRSMLVTGVVLLLFVIFHILDLTTGTSPAAPDGFQAATHESSYAYSNLVDSFSRWPASLIYIVAMLALALHLLHGLVSSVYDLGIGVGSKARNILAAVALLVALVVALGNITIPVAVLTGLIS</sequence>
<dbReference type="CDD" id="cd03498">
    <property type="entry name" value="SQR_TypeB_2_TM"/>
    <property type="match status" value="1"/>
</dbReference>
<keyword evidence="5 8" id="KW-1133">Transmembrane helix</keyword>
<dbReference type="Gene3D" id="1.20.1300.10">
    <property type="entry name" value="Fumarate reductase/succinate dehydrogenase, transmembrane subunit"/>
    <property type="match status" value="1"/>
</dbReference>
<dbReference type="Proteomes" id="UP001500166">
    <property type="component" value="Unassembled WGS sequence"/>
</dbReference>
<dbReference type="SUPFAM" id="SSF81343">
    <property type="entry name" value="Fumarate reductase respiratory complex transmembrane subunits"/>
    <property type="match status" value="1"/>
</dbReference>
<evidence type="ECO:0000256" key="8">
    <source>
        <dbReference type="SAM" id="Phobius"/>
    </source>
</evidence>
<comment type="subcellular location">
    <subcellularLocation>
        <location evidence="1">Membrane</location>
    </subcellularLocation>
</comment>
<evidence type="ECO:0000256" key="3">
    <source>
        <dbReference type="ARBA" id="ARBA00022692"/>
    </source>
</evidence>
<dbReference type="InterPro" id="IPR000701">
    <property type="entry name" value="SuccDH_FuR_B_TM-su"/>
</dbReference>
<evidence type="ECO:0000256" key="4">
    <source>
        <dbReference type="ARBA" id="ARBA00022723"/>
    </source>
</evidence>
<keyword evidence="2" id="KW-0349">Heme</keyword>
<dbReference type="InterPro" id="IPR034804">
    <property type="entry name" value="SQR/QFR_C/D"/>
</dbReference>
<evidence type="ECO:0000256" key="2">
    <source>
        <dbReference type="ARBA" id="ARBA00022617"/>
    </source>
</evidence>
<feature type="transmembrane region" description="Helical" evidence="8">
    <location>
        <begin position="5"/>
        <end position="24"/>
    </location>
</feature>
<keyword evidence="4" id="KW-0479">Metal-binding</keyword>
<reference evidence="10" key="1">
    <citation type="journal article" date="2019" name="Int. J. Syst. Evol. Microbiol.">
        <title>The Global Catalogue of Microorganisms (GCM) 10K type strain sequencing project: providing services to taxonomists for standard genome sequencing and annotation.</title>
        <authorList>
            <consortium name="The Broad Institute Genomics Platform"/>
            <consortium name="The Broad Institute Genome Sequencing Center for Infectious Disease"/>
            <person name="Wu L."/>
            <person name="Ma J."/>
        </authorList>
    </citation>
    <scope>NUCLEOTIDE SEQUENCE [LARGE SCALE GENOMIC DNA]</scope>
    <source>
        <strain evidence="10">JCM 15914</strain>
    </source>
</reference>
<feature type="transmembrane region" description="Helical" evidence="8">
    <location>
        <begin position="198"/>
        <end position="227"/>
    </location>
</feature>
<dbReference type="NCBIfam" id="TIGR02046">
    <property type="entry name" value="sdhC_b558_fam"/>
    <property type="match status" value="1"/>
</dbReference>
<evidence type="ECO:0000256" key="1">
    <source>
        <dbReference type="ARBA" id="ARBA00004370"/>
    </source>
</evidence>
<dbReference type="EMBL" id="BAAAQA010000023">
    <property type="protein sequence ID" value="GAA2120475.1"/>
    <property type="molecule type" value="Genomic_DNA"/>
</dbReference>
<dbReference type="InterPro" id="IPR011138">
    <property type="entry name" value="Cytochrome_b-558"/>
</dbReference>
<feature type="transmembrane region" description="Helical" evidence="8">
    <location>
        <begin position="164"/>
        <end position="186"/>
    </location>
</feature>
<keyword evidence="6" id="KW-0408">Iron</keyword>
<feature type="transmembrane region" description="Helical" evidence="8">
    <location>
        <begin position="98"/>
        <end position="125"/>
    </location>
</feature>
<feature type="transmembrane region" description="Helical" evidence="8">
    <location>
        <begin position="57"/>
        <end position="77"/>
    </location>
</feature>
<evidence type="ECO:0000313" key="10">
    <source>
        <dbReference type="Proteomes" id="UP001500166"/>
    </source>
</evidence>
<keyword evidence="3 8" id="KW-0812">Transmembrane</keyword>
<accession>A0ABN2Y303</accession>
<evidence type="ECO:0000256" key="6">
    <source>
        <dbReference type="ARBA" id="ARBA00023004"/>
    </source>
</evidence>